<reference evidence="1 2" key="1">
    <citation type="submission" date="2023-03" db="EMBL/GenBank/DDBJ databases">
        <title>Genome insight into feeding habits of ladybird beetles.</title>
        <authorList>
            <person name="Li H.-S."/>
            <person name="Huang Y.-H."/>
            <person name="Pang H."/>
        </authorList>
    </citation>
    <scope>NUCLEOTIDE SEQUENCE [LARGE SCALE GENOMIC DNA]</scope>
    <source>
        <strain evidence="1">SYSU_2023b</strain>
        <tissue evidence="1">Whole body</tissue>
    </source>
</reference>
<gene>
    <name evidence="1" type="ORF">WA026_011651</name>
</gene>
<accession>A0AAW1TSJ0</accession>
<sequence length="214" mass="23806">MFARRSFNNTSFQRCVDVRQWYTSLVYQPYATLAFFRPFYFPDFIETIPPMCRRFSTDSNGLVGPPKAVMGSGKKRRIEAISCRTIHSTLVLYVSTCKVAVGTYAVSSSSSCTRIIKPFNETIAAECNEPVDSASIKTLQLVGGDPGGDEAPCVPPRGASRRRWRLSYLPATFSPPICRNICAQGRSRHFGDGYRCVILRLPVSWGSATLLPDE</sequence>
<proteinExistence type="predicted"/>
<organism evidence="1 2">
    <name type="scientific">Henosepilachna vigintioctopunctata</name>
    <dbReference type="NCBI Taxonomy" id="420089"/>
    <lineage>
        <taxon>Eukaryota</taxon>
        <taxon>Metazoa</taxon>
        <taxon>Ecdysozoa</taxon>
        <taxon>Arthropoda</taxon>
        <taxon>Hexapoda</taxon>
        <taxon>Insecta</taxon>
        <taxon>Pterygota</taxon>
        <taxon>Neoptera</taxon>
        <taxon>Endopterygota</taxon>
        <taxon>Coleoptera</taxon>
        <taxon>Polyphaga</taxon>
        <taxon>Cucujiformia</taxon>
        <taxon>Coccinelloidea</taxon>
        <taxon>Coccinellidae</taxon>
        <taxon>Epilachninae</taxon>
        <taxon>Epilachnini</taxon>
        <taxon>Henosepilachna</taxon>
    </lineage>
</organism>
<comment type="caution">
    <text evidence="1">The sequence shown here is derived from an EMBL/GenBank/DDBJ whole genome shotgun (WGS) entry which is preliminary data.</text>
</comment>
<keyword evidence="2" id="KW-1185">Reference proteome</keyword>
<dbReference type="AlphaFoldDB" id="A0AAW1TSJ0"/>
<feature type="non-terminal residue" evidence="1">
    <location>
        <position position="214"/>
    </location>
</feature>
<name>A0AAW1TSJ0_9CUCU</name>
<dbReference type="EMBL" id="JARQZJ010000005">
    <property type="protein sequence ID" value="KAK9871398.1"/>
    <property type="molecule type" value="Genomic_DNA"/>
</dbReference>
<dbReference type="Proteomes" id="UP001431783">
    <property type="component" value="Unassembled WGS sequence"/>
</dbReference>
<protein>
    <submittedName>
        <fullName evidence="1">Uncharacterized protein</fullName>
    </submittedName>
</protein>
<evidence type="ECO:0000313" key="2">
    <source>
        <dbReference type="Proteomes" id="UP001431783"/>
    </source>
</evidence>
<evidence type="ECO:0000313" key="1">
    <source>
        <dbReference type="EMBL" id="KAK9871398.1"/>
    </source>
</evidence>